<reference evidence="1" key="1">
    <citation type="submission" date="2021-01" db="EMBL/GenBank/DDBJ databases">
        <authorList>
            <person name="Lovell J.T."/>
            <person name="Bentley N."/>
            <person name="Bhattarai G."/>
            <person name="Jenkins J.W."/>
            <person name="Sreedasyam A."/>
            <person name="Alarcon Y."/>
            <person name="Bock C."/>
            <person name="Boston L."/>
            <person name="Carlson J."/>
            <person name="Cervantes K."/>
            <person name="Clermont K."/>
            <person name="Krom N."/>
            <person name="Kubenka K."/>
            <person name="Mamidi S."/>
            <person name="Mattison C."/>
            <person name="Monteros M."/>
            <person name="Pisani C."/>
            <person name="Plott C."/>
            <person name="Rajasekar S."/>
            <person name="Rhein H.S."/>
            <person name="Rohla C."/>
            <person name="Song M."/>
            <person name="Hilaire R.S."/>
            <person name="Shu S."/>
            <person name="Wells L."/>
            <person name="Wang X."/>
            <person name="Webber J."/>
            <person name="Heerema R.J."/>
            <person name="Klein P."/>
            <person name="Conner P."/>
            <person name="Grauke L."/>
            <person name="Grimwood J."/>
            <person name="Schmutz J."/>
            <person name="Randall J.J."/>
        </authorList>
    </citation>
    <scope>NUCLEOTIDE SEQUENCE</scope>
    <source>
        <tissue evidence="1">Leaf</tissue>
    </source>
</reference>
<comment type="caution">
    <text evidence="1">The sequence shown here is derived from an EMBL/GenBank/DDBJ whole genome shotgun (WGS) entry which is preliminary data.</text>
</comment>
<dbReference type="Proteomes" id="UP000811246">
    <property type="component" value="Chromosome 11"/>
</dbReference>
<evidence type="ECO:0000313" key="1">
    <source>
        <dbReference type="EMBL" id="KAG6686449.1"/>
    </source>
</evidence>
<organism evidence="1 2">
    <name type="scientific">Carya illinoinensis</name>
    <name type="common">Pecan</name>
    <dbReference type="NCBI Taxonomy" id="32201"/>
    <lineage>
        <taxon>Eukaryota</taxon>
        <taxon>Viridiplantae</taxon>
        <taxon>Streptophyta</taxon>
        <taxon>Embryophyta</taxon>
        <taxon>Tracheophyta</taxon>
        <taxon>Spermatophyta</taxon>
        <taxon>Magnoliopsida</taxon>
        <taxon>eudicotyledons</taxon>
        <taxon>Gunneridae</taxon>
        <taxon>Pentapetalae</taxon>
        <taxon>rosids</taxon>
        <taxon>fabids</taxon>
        <taxon>Fagales</taxon>
        <taxon>Juglandaceae</taxon>
        <taxon>Carya</taxon>
    </lineage>
</organism>
<proteinExistence type="predicted"/>
<accession>A0A922DL81</accession>
<dbReference type="AlphaFoldDB" id="A0A922DL81"/>
<sequence length="56" mass="6532">MACCSIKLPLRKSESFHYKHQVSTIYIYLILLPTVRSITVRTQLDIHYLICCFLSA</sequence>
<gene>
    <name evidence="1" type="ORF">I3842_11G020300</name>
</gene>
<name>A0A922DL81_CARIL</name>
<evidence type="ECO:0000313" key="2">
    <source>
        <dbReference type="Proteomes" id="UP000811246"/>
    </source>
</evidence>
<dbReference type="EMBL" id="CM031835">
    <property type="protein sequence ID" value="KAG6686449.1"/>
    <property type="molecule type" value="Genomic_DNA"/>
</dbReference>
<protein>
    <submittedName>
        <fullName evidence="1">Uncharacterized protein</fullName>
    </submittedName>
</protein>